<sequence>MLRLRNASFGYGSEPIVSELNFAVQPGTALAVIGPNGAGKTTLLKGLLGEAHLLTGQVESETTAVGYVPQTTQFDATFPISAGNVVKMGCYAAERKLLWRPTAKTKAKVAAALETVGLADRANIRFGKLSGGQRQRVLLARALVGNPQLVLLDEPFNGLDPDSRTVLLDIISDLKKQGVAVIATTHDLGLARAVCDNTLVVAGSQRNFGATLDVIGNASAGEILCSN</sequence>
<dbReference type="InterPro" id="IPR017871">
    <property type="entry name" value="ABC_transporter-like_CS"/>
</dbReference>
<dbReference type="InterPro" id="IPR050153">
    <property type="entry name" value="Metal_Ion_Import_ABC"/>
</dbReference>
<gene>
    <name evidence="6" type="ORF">HW450_04815</name>
</gene>
<accession>A0A7G5FHF1</accession>
<dbReference type="Proteomes" id="UP000515570">
    <property type="component" value="Chromosome"/>
</dbReference>
<evidence type="ECO:0000256" key="2">
    <source>
        <dbReference type="ARBA" id="ARBA00022448"/>
    </source>
</evidence>
<dbReference type="SMART" id="SM00382">
    <property type="entry name" value="AAA"/>
    <property type="match status" value="1"/>
</dbReference>
<dbReference type="Gene3D" id="3.40.50.300">
    <property type="entry name" value="P-loop containing nucleotide triphosphate hydrolases"/>
    <property type="match status" value="1"/>
</dbReference>
<dbReference type="PROSITE" id="PS50893">
    <property type="entry name" value="ABC_TRANSPORTER_2"/>
    <property type="match status" value="1"/>
</dbReference>
<proteinExistence type="inferred from homology"/>
<dbReference type="SUPFAM" id="SSF52540">
    <property type="entry name" value="P-loop containing nucleoside triphosphate hydrolases"/>
    <property type="match status" value="1"/>
</dbReference>
<organism evidence="6 7">
    <name type="scientific">Corynebacterium hindlerae</name>
    <dbReference type="NCBI Taxonomy" id="699041"/>
    <lineage>
        <taxon>Bacteria</taxon>
        <taxon>Bacillati</taxon>
        <taxon>Actinomycetota</taxon>
        <taxon>Actinomycetes</taxon>
        <taxon>Mycobacteriales</taxon>
        <taxon>Corynebacteriaceae</taxon>
        <taxon>Corynebacterium</taxon>
    </lineage>
</organism>
<dbReference type="InterPro" id="IPR003439">
    <property type="entry name" value="ABC_transporter-like_ATP-bd"/>
</dbReference>
<keyword evidence="4 6" id="KW-0067">ATP-binding</keyword>
<keyword evidence="3" id="KW-0547">Nucleotide-binding</keyword>
<protein>
    <submittedName>
        <fullName evidence="6">Metal ABC transporter ATP-binding protein</fullName>
    </submittedName>
</protein>
<name>A0A7G5FHF1_9CORY</name>
<dbReference type="InterPro" id="IPR003593">
    <property type="entry name" value="AAA+_ATPase"/>
</dbReference>
<dbReference type="InterPro" id="IPR027417">
    <property type="entry name" value="P-loop_NTPase"/>
</dbReference>
<dbReference type="Pfam" id="PF00005">
    <property type="entry name" value="ABC_tran"/>
    <property type="match status" value="1"/>
</dbReference>
<evidence type="ECO:0000256" key="1">
    <source>
        <dbReference type="ARBA" id="ARBA00005417"/>
    </source>
</evidence>
<evidence type="ECO:0000313" key="7">
    <source>
        <dbReference type="Proteomes" id="UP000515570"/>
    </source>
</evidence>
<dbReference type="PANTHER" id="PTHR42734">
    <property type="entry name" value="METAL TRANSPORT SYSTEM ATP-BINDING PROTEIN TM_0124-RELATED"/>
    <property type="match status" value="1"/>
</dbReference>
<evidence type="ECO:0000313" key="6">
    <source>
        <dbReference type="EMBL" id="QMV86042.1"/>
    </source>
</evidence>
<evidence type="ECO:0000259" key="5">
    <source>
        <dbReference type="PROSITE" id="PS50893"/>
    </source>
</evidence>
<evidence type="ECO:0000256" key="3">
    <source>
        <dbReference type="ARBA" id="ARBA00022741"/>
    </source>
</evidence>
<dbReference type="GO" id="GO:0016887">
    <property type="term" value="F:ATP hydrolysis activity"/>
    <property type="evidence" value="ECO:0007669"/>
    <property type="project" value="InterPro"/>
</dbReference>
<reference evidence="6 7" key="1">
    <citation type="submission" date="2020-07" db="EMBL/GenBank/DDBJ databases">
        <title>non toxigenic Corynebacterium sp. nov from a clinical source.</title>
        <authorList>
            <person name="Bernier A.-M."/>
            <person name="Bernard K."/>
        </authorList>
    </citation>
    <scope>NUCLEOTIDE SEQUENCE [LARGE SCALE GENOMIC DNA]</scope>
    <source>
        <strain evidence="7">NML 93-0612</strain>
    </source>
</reference>
<dbReference type="PANTHER" id="PTHR42734:SF17">
    <property type="entry name" value="METAL TRANSPORT SYSTEM ATP-BINDING PROTEIN TM_0124-RELATED"/>
    <property type="match status" value="1"/>
</dbReference>
<keyword evidence="2" id="KW-0813">Transport</keyword>
<feature type="domain" description="ABC transporter" evidence="5">
    <location>
        <begin position="2"/>
        <end position="227"/>
    </location>
</feature>
<dbReference type="AlphaFoldDB" id="A0A7G5FHF1"/>
<keyword evidence="7" id="KW-1185">Reference proteome</keyword>
<evidence type="ECO:0000256" key="4">
    <source>
        <dbReference type="ARBA" id="ARBA00022840"/>
    </source>
</evidence>
<comment type="similarity">
    <text evidence="1">Belongs to the ABC transporter superfamily.</text>
</comment>
<dbReference type="PROSITE" id="PS00211">
    <property type="entry name" value="ABC_TRANSPORTER_1"/>
    <property type="match status" value="1"/>
</dbReference>
<dbReference type="GO" id="GO:0005524">
    <property type="term" value="F:ATP binding"/>
    <property type="evidence" value="ECO:0007669"/>
    <property type="project" value="UniProtKB-KW"/>
</dbReference>
<dbReference type="EMBL" id="CP059833">
    <property type="protein sequence ID" value="QMV86042.1"/>
    <property type="molecule type" value="Genomic_DNA"/>
</dbReference>
<dbReference type="RefSeq" id="WP_182386857.1">
    <property type="nucleotide sequence ID" value="NZ_CP059833.1"/>
</dbReference>